<dbReference type="Proteomes" id="UP001163739">
    <property type="component" value="Chromosome"/>
</dbReference>
<sequence length="302" mass="33361">MNLSFEQLKSMVIFAQVVEQGNLTAAAKHVGLSRAVISYHIKKLESQLGVKLLNRSTRSIALTEAGTEYYQSCRIIAEQAAIANQKMENLKNEPEGLLKITCPVNVGLQMVVPALNRFRCLYPKIELDIMLTDEVVNIMQEGIDLAIRGAPLPDSGLQASKLSSLPMCLCGSPEYFKKHGRPTAPAELEQHSWVIYKLTSDIIALNKGSRSYSVKVKGSIRTNNAAARTAFIEGGHGLGRIPIYDAWPKIKAGTLEQILEDYQLSNIDIYGVFPPGSAGSKKLRLLIDFLKDYFIKEVAIPR</sequence>
<comment type="similarity">
    <text evidence="1">Belongs to the LysR transcriptional regulatory family.</text>
</comment>
<protein>
    <submittedName>
        <fullName evidence="6">LysR family transcriptional regulator</fullName>
    </submittedName>
</protein>
<keyword evidence="3" id="KW-0238">DNA-binding</keyword>
<accession>A0ABY6N4Y9</accession>
<dbReference type="PANTHER" id="PTHR30537:SF5">
    <property type="entry name" value="HTH-TYPE TRANSCRIPTIONAL ACTIVATOR TTDR-RELATED"/>
    <property type="match status" value="1"/>
</dbReference>
<dbReference type="PROSITE" id="PS50931">
    <property type="entry name" value="HTH_LYSR"/>
    <property type="match status" value="1"/>
</dbReference>
<dbReference type="SUPFAM" id="SSF53850">
    <property type="entry name" value="Periplasmic binding protein-like II"/>
    <property type="match status" value="1"/>
</dbReference>
<reference evidence="6" key="1">
    <citation type="submission" date="2022-06" db="EMBL/GenBank/DDBJ databases">
        <title>Alkalimarinus sp. nov., isolated from gut of a Alitta virens.</title>
        <authorList>
            <person name="Yang A.I."/>
            <person name="Shin N.-R."/>
        </authorList>
    </citation>
    <scope>NUCLEOTIDE SEQUENCE</scope>
    <source>
        <strain evidence="6">A2M4</strain>
    </source>
</reference>
<feature type="domain" description="HTH lysR-type" evidence="5">
    <location>
        <begin position="6"/>
        <end position="63"/>
    </location>
</feature>
<proteinExistence type="inferred from homology"/>
<dbReference type="RefSeq" id="WP_265048586.1">
    <property type="nucleotide sequence ID" value="NZ_CP100390.1"/>
</dbReference>
<evidence type="ECO:0000256" key="1">
    <source>
        <dbReference type="ARBA" id="ARBA00009437"/>
    </source>
</evidence>
<dbReference type="InterPro" id="IPR000847">
    <property type="entry name" value="LysR_HTH_N"/>
</dbReference>
<keyword evidence="4" id="KW-0804">Transcription</keyword>
<dbReference type="Gene3D" id="3.40.190.290">
    <property type="match status" value="1"/>
</dbReference>
<evidence type="ECO:0000259" key="5">
    <source>
        <dbReference type="PROSITE" id="PS50931"/>
    </source>
</evidence>
<dbReference type="PRINTS" id="PR00039">
    <property type="entry name" value="HTHLYSR"/>
</dbReference>
<dbReference type="Pfam" id="PF03466">
    <property type="entry name" value="LysR_substrate"/>
    <property type="match status" value="1"/>
</dbReference>
<keyword evidence="2" id="KW-0805">Transcription regulation</keyword>
<evidence type="ECO:0000256" key="3">
    <source>
        <dbReference type="ARBA" id="ARBA00023125"/>
    </source>
</evidence>
<organism evidence="6 7">
    <name type="scientific">Alkalimarinus alittae</name>
    <dbReference type="NCBI Taxonomy" id="2961619"/>
    <lineage>
        <taxon>Bacteria</taxon>
        <taxon>Pseudomonadati</taxon>
        <taxon>Pseudomonadota</taxon>
        <taxon>Gammaproteobacteria</taxon>
        <taxon>Alteromonadales</taxon>
        <taxon>Alteromonadaceae</taxon>
        <taxon>Alkalimarinus</taxon>
    </lineage>
</organism>
<dbReference type="Pfam" id="PF00126">
    <property type="entry name" value="HTH_1"/>
    <property type="match status" value="1"/>
</dbReference>
<gene>
    <name evidence="6" type="ORF">NKI27_04980</name>
</gene>
<evidence type="ECO:0000313" key="7">
    <source>
        <dbReference type="Proteomes" id="UP001163739"/>
    </source>
</evidence>
<dbReference type="InterPro" id="IPR036390">
    <property type="entry name" value="WH_DNA-bd_sf"/>
</dbReference>
<evidence type="ECO:0000256" key="4">
    <source>
        <dbReference type="ARBA" id="ARBA00023163"/>
    </source>
</evidence>
<evidence type="ECO:0000313" key="6">
    <source>
        <dbReference type="EMBL" id="UZE97105.1"/>
    </source>
</evidence>
<dbReference type="PANTHER" id="PTHR30537">
    <property type="entry name" value="HTH-TYPE TRANSCRIPTIONAL REGULATOR"/>
    <property type="match status" value="1"/>
</dbReference>
<dbReference type="CDD" id="cd08422">
    <property type="entry name" value="PBP2_CrgA_like"/>
    <property type="match status" value="1"/>
</dbReference>
<keyword evidence="7" id="KW-1185">Reference proteome</keyword>
<dbReference type="InterPro" id="IPR058163">
    <property type="entry name" value="LysR-type_TF_proteobact-type"/>
</dbReference>
<dbReference type="InterPro" id="IPR036388">
    <property type="entry name" value="WH-like_DNA-bd_sf"/>
</dbReference>
<dbReference type="Gene3D" id="1.10.10.10">
    <property type="entry name" value="Winged helix-like DNA-binding domain superfamily/Winged helix DNA-binding domain"/>
    <property type="match status" value="1"/>
</dbReference>
<dbReference type="SUPFAM" id="SSF46785">
    <property type="entry name" value="Winged helix' DNA-binding domain"/>
    <property type="match status" value="1"/>
</dbReference>
<evidence type="ECO:0000256" key="2">
    <source>
        <dbReference type="ARBA" id="ARBA00023015"/>
    </source>
</evidence>
<name>A0ABY6N4Y9_9ALTE</name>
<dbReference type="InterPro" id="IPR005119">
    <property type="entry name" value="LysR_subst-bd"/>
</dbReference>
<dbReference type="EMBL" id="CP100390">
    <property type="protein sequence ID" value="UZE97105.1"/>
    <property type="molecule type" value="Genomic_DNA"/>
</dbReference>